<protein>
    <submittedName>
        <fullName evidence="1">Uncharacterized protein</fullName>
    </submittedName>
</protein>
<gene>
    <name evidence="1" type="ORF">XBFM1_2020006</name>
</gene>
<dbReference type="AlphaFoldDB" id="A0A077NG83"/>
<sequence length="70" mass="8337">MRIYPLHTPLWLSSSRQESFESIPRHPNDKFRALLRCDSGMCSRLGFAFLRVGWRVLCVKLLKLNFVWQK</sequence>
<proteinExistence type="predicted"/>
<evidence type="ECO:0000313" key="1">
    <source>
        <dbReference type="EMBL" id="CDH01167.1"/>
    </source>
</evidence>
<reference evidence="1" key="1">
    <citation type="submission" date="2013-07" db="EMBL/GenBank/DDBJ databases">
        <title>Sub-species coevolution in mutualistic symbiosis.</title>
        <authorList>
            <person name="Murfin K."/>
            <person name="Klassen J."/>
            <person name="Lee M."/>
            <person name="Forst S."/>
            <person name="Stock P."/>
            <person name="Goodrich-Blair H."/>
        </authorList>
    </citation>
    <scope>NUCLEOTIDE SEQUENCE [LARGE SCALE GENOMIC DNA]</scope>
    <source>
        <strain evidence="1">Feltiae Moldova</strain>
    </source>
</reference>
<accession>A0A077NG83</accession>
<comment type="caution">
    <text evidence="1">The sequence shown here is derived from an EMBL/GenBank/DDBJ whole genome shotgun (WGS) entry which is preliminary data.</text>
</comment>
<dbReference type="EMBL" id="CBSV010000116">
    <property type="protein sequence ID" value="CDH01167.1"/>
    <property type="molecule type" value="Genomic_DNA"/>
</dbReference>
<name>A0A077NG83_XENBV</name>
<dbReference type="HOGENOM" id="CLU_2756903_0_0_6"/>
<dbReference type="Proteomes" id="UP000028487">
    <property type="component" value="Unassembled WGS sequence"/>
</dbReference>
<organism evidence="1">
    <name type="scientific">Xenorhabdus bovienii str. feltiae Moldova</name>
    <dbReference type="NCBI Taxonomy" id="1398200"/>
    <lineage>
        <taxon>Bacteria</taxon>
        <taxon>Pseudomonadati</taxon>
        <taxon>Pseudomonadota</taxon>
        <taxon>Gammaproteobacteria</taxon>
        <taxon>Enterobacterales</taxon>
        <taxon>Morganellaceae</taxon>
        <taxon>Xenorhabdus</taxon>
    </lineage>
</organism>